<proteinExistence type="predicted"/>
<dbReference type="AlphaFoldDB" id="A0A1D6H145"/>
<name>A0A1D6H145_MAIZE</name>
<evidence type="ECO:0000313" key="1">
    <source>
        <dbReference type="EMBL" id="AQK68614.1"/>
    </source>
</evidence>
<gene>
    <name evidence="1" type="ORF">ZEAMMB73_Zm00001d015297</name>
</gene>
<organism evidence="1">
    <name type="scientific">Zea mays</name>
    <name type="common">Maize</name>
    <dbReference type="NCBI Taxonomy" id="4577"/>
    <lineage>
        <taxon>Eukaryota</taxon>
        <taxon>Viridiplantae</taxon>
        <taxon>Streptophyta</taxon>
        <taxon>Embryophyta</taxon>
        <taxon>Tracheophyta</taxon>
        <taxon>Spermatophyta</taxon>
        <taxon>Magnoliopsida</taxon>
        <taxon>Liliopsida</taxon>
        <taxon>Poales</taxon>
        <taxon>Poaceae</taxon>
        <taxon>PACMAD clade</taxon>
        <taxon>Panicoideae</taxon>
        <taxon>Andropogonodae</taxon>
        <taxon>Andropogoneae</taxon>
        <taxon>Tripsacinae</taxon>
        <taxon>Zea</taxon>
    </lineage>
</organism>
<dbReference type="EMBL" id="CM000781">
    <property type="protein sequence ID" value="AQK68614.1"/>
    <property type="molecule type" value="Genomic_DNA"/>
</dbReference>
<protein>
    <submittedName>
        <fullName evidence="1">Ternary complex factor MIP1-like</fullName>
    </submittedName>
</protein>
<sequence>MTCVRAEDAVSPAAADDVAAALDGIGKSNGGGKRDDRHRMRQYRSQLEQEVDDPLKPCDLFLAML</sequence>
<accession>A0A1D6H145</accession>
<reference evidence="1" key="1">
    <citation type="submission" date="2015-12" db="EMBL/GenBank/DDBJ databases">
        <title>Update maize B73 reference genome by single molecule sequencing technologies.</title>
        <authorList>
            <consortium name="Maize Genome Sequencing Project"/>
            <person name="Ware D."/>
        </authorList>
    </citation>
    <scope>NUCLEOTIDE SEQUENCE</scope>
    <source>
        <tissue evidence="1">Seedling</tissue>
    </source>
</reference>